<dbReference type="InterPro" id="IPR000119">
    <property type="entry name" value="Hist_DNA-bd"/>
</dbReference>
<dbReference type="GO" id="GO:0030527">
    <property type="term" value="F:structural constituent of chromatin"/>
    <property type="evidence" value="ECO:0007669"/>
    <property type="project" value="InterPro"/>
</dbReference>
<sequence length="92" mass="9682">MTTTNEIADKIASEQSLTKAQAKTIVESVFKQIADAAKIGAETSIPGFGKFKVKATPEREGRNPSTGKTITIAASKKVSFTPAKAIKDALNS</sequence>
<comment type="caution">
    <text evidence="5">The sequence shown here is derived from an EMBL/GenBank/DDBJ whole genome shotgun (WGS) entry which is preliminary data.</text>
</comment>
<name>A0A562NLQ0_9HYPH</name>
<dbReference type="SMART" id="SM00411">
    <property type="entry name" value="BHL"/>
    <property type="match status" value="1"/>
</dbReference>
<dbReference type="PANTHER" id="PTHR33175">
    <property type="entry name" value="DNA-BINDING PROTEIN HU"/>
    <property type="match status" value="1"/>
</dbReference>
<evidence type="ECO:0000313" key="5">
    <source>
        <dbReference type="EMBL" id="TWI33114.1"/>
    </source>
</evidence>
<comment type="similarity">
    <text evidence="1 4">Belongs to the bacterial histone-like protein family.</text>
</comment>
<keyword evidence="2" id="KW-0226">DNA condensation</keyword>
<organism evidence="5 6">
    <name type="scientific">Mesorhizobium tianshanense</name>
    <dbReference type="NCBI Taxonomy" id="39844"/>
    <lineage>
        <taxon>Bacteria</taxon>
        <taxon>Pseudomonadati</taxon>
        <taxon>Pseudomonadota</taxon>
        <taxon>Alphaproteobacteria</taxon>
        <taxon>Hyphomicrobiales</taxon>
        <taxon>Phyllobacteriaceae</taxon>
        <taxon>Mesorhizobium</taxon>
    </lineage>
</organism>
<evidence type="ECO:0000313" key="6">
    <source>
        <dbReference type="Proteomes" id="UP000317122"/>
    </source>
</evidence>
<evidence type="ECO:0000256" key="1">
    <source>
        <dbReference type="ARBA" id="ARBA00010529"/>
    </source>
</evidence>
<gene>
    <name evidence="5" type="ORF">IQ26_04114</name>
</gene>
<dbReference type="InterPro" id="IPR010992">
    <property type="entry name" value="IHF-like_DNA-bd_dom_sf"/>
</dbReference>
<proteinExistence type="inferred from homology"/>
<dbReference type="PANTHER" id="PTHR33175:SF3">
    <property type="entry name" value="DNA-BINDING PROTEIN HU-BETA"/>
    <property type="match status" value="1"/>
</dbReference>
<evidence type="ECO:0000256" key="2">
    <source>
        <dbReference type="ARBA" id="ARBA00023067"/>
    </source>
</evidence>
<dbReference type="EMBL" id="VLKT01000026">
    <property type="protein sequence ID" value="TWI33114.1"/>
    <property type="molecule type" value="Genomic_DNA"/>
</dbReference>
<accession>A0A562NLQ0</accession>
<dbReference type="SUPFAM" id="SSF47729">
    <property type="entry name" value="IHF-like DNA-binding proteins"/>
    <property type="match status" value="1"/>
</dbReference>
<dbReference type="GO" id="GO:0030261">
    <property type="term" value="P:chromosome condensation"/>
    <property type="evidence" value="ECO:0007669"/>
    <property type="project" value="UniProtKB-KW"/>
</dbReference>
<dbReference type="OrthoDB" id="9799835at2"/>
<dbReference type="PRINTS" id="PR01727">
    <property type="entry name" value="DNABINDINGHU"/>
</dbReference>
<reference evidence="5 6" key="1">
    <citation type="journal article" date="2015" name="Stand. Genomic Sci.">
        <title>Genomic Encyclopedia of Bacterial and Archaeal Type Strains, Phase III: the genomes of soil and plant-associated and newly described type strains.</title>
        <authorList>
            <person name="Whitman W.B."/>
            <person name="Woyke T."/>
            <person name="Klenk H.P."/>
            <person name="Zhou Y."/>
            <person name="Lilburn T.G."/>
            <person name="Beck B.J."/>
            <person name="De Vos P."/>
            <person name="Vandamme P."/>
            <person name="Eisen J.A."/>
            <person name="Garrity G."/>
            <person name="Hugenholtz P."/>
            <person name="Kyrpides N.C."/>
        </authorList>
    </citation>
    <scope>NUCLEOTIDE SEQUENCE [LARGE SCALE GENOMIC DNA]</scope>
    <source>
        <strain evidence="5 6">CGMCC 1.2546</strain>
    </source>
</reference>
<dbReference type="RefSeq" id="WP_145720184.1">
    <property type="nucleotide sequence ID" value="NZ_BSPF01000004.1"/>
</dbReference>
<dbReference type="GO" id="GO:0003677">
    <property type="term" value="F:DNA binding"/>
    <property type="evidence" value="ECO:0007669"/>
    <property type="project" value="UniProtKB-KW"/>
</dbReference>
<evidence type="ECO:0000256" key="3">
    <source>
        <dbReference type="ARBA" id="ARBA00023125"/>
    </source>
</evidence>
<dbReference type="CDD" id="cd00591">
    <property type="entry name" value="HU_IHF"/>
    <property type="match status" value="1"/>
</dbReference>
<keyword evidence="3 5" id="KW-0238">DNA-binding</keyword>
<protein>
    <submittedName>
        <fullName evidence="5">DNA-binding protein HU-beta</fullName>
    </submittedName>
</protein>
<dbReference type="AlphaFoldDB" id="A0A562NLQ0"/>
<dbReference type="Pfam" id="PF00216">
    <property type="entry name" value="Bac_DNA_binding"/>
    <property type="match status" value="1"/>
</dbReference>
<keyword evidence="6" id="KW-1185">Reference proteome</keyword>
<dbReference type="Gene3D" id="4.10.520.10">
    <property type="entry name" value="IHF-like DNA-binding proteins"/>
    <property type="match status" value="1"/>
</dbReference>
<evidence type="ECO:0000256" key="4">
    <source>
        <dbReference type="RuleBase" id="RU003939"/>
    </source>
</evidence>
<dbReference type="Proteomes" id="UP000317122">
    <property type="component" value="Unassembled WGS sequence"/>
</dbReference>